<gene>
    <name evidence="1" type="ORF">COLO4_20635</name>
</gene>
<comment type="caution">
    <text evidence="1">The sequence shown here is derived from an EMBL/GenBank/DDBJ whole genome shotgun (WGS) entry which is preliminary data.</text>
</comment>
<proteinExistence type="predicted"/>
<evidence type="ECO:0000313" key="1">
    <source>
        <dbReference type="EMBL" id="OMO87568.1"/>
    </source>
</evidence>
<sequence length="76" mass="8439">MKPEPKLEIQVVVGEGLAEVAVTVWGPPSIKASHISFPRAWPRLQIKECRQGHRHKLSLKGGLELAWSALMDLMGQ</sequence>
<dbReference type="AlphaFoldDB" id="A0A1R3IYB4"/>
<dbReference type="Proteomes" id="UP000187203">
    <property type="component" value="Unassembled WGS sequence"/>
</dbReference>
<evidence type="ECO:0000313" key="2">
    <source>
        <dbReference type="Proteomes" id="UP000187203"/>
    </source>
</evidence>
<name>A0A1R3IYB4_9ROSI</name>
<protein>
    <submittedName>
        <fullName evidence="1">Uncharacterized protein</fullName>
    </submittedName>
</protein>
<organism evidence="1 2">
    <name type="scientific">Corchorus olitorius</name>
    <dbReference type="NCBI Taxonomy" id="93759"/>
    <lineage>
        <taxon>Eukaryota</taxon>
        <taxon>Viridiplantae</taxon>
        <taxon>Streptophyta</taxon>
        <taxon>Embryophyta</taxon>
        <taxon>Tracheophyta</taxon>
        <taxon>Spermatophyta</taxon>
        <taxon>Magnoliopsida</taxon>
        <taxon>eudicotyledons</taxon>
        <taxon>Gunneridae</taxon>
        <taxon>Pentapetalae</taxon>
        <taxon>rosids</taxon>
        <taxon>malvids</taxon>
        <taxon>Malvales</taxon>
        <taxon>Malvaceae</taxon>
        <taxon>Grewioideae</taxon>
        <taxon>Apeibeae</taxon>
        <taxon>Corchorus</taxon>
    </lineage>
</organism>
<dbReference type="EMBL" id="AWUE01017301">
    <property type="protein sequence ID" value="OMO87568.1"/>
    <property type="molecule type" value="Genomic_DNA"/>
</dbReference>
<keyword evidence="2" id="KW-1185">Reference proteome</keyword>
<accession>A0A1R3IYB4</accession>
<reference evidence="2" key="1">
    <citation type="submission" date="2013-09" db="EMBL/GenBank/DDBJ databases">
        <title>Corchorus olitorius genome sequencing.</title>
        <authorList>
            <person name="Alam M."/>
            <person name="Haque M.S."/>
            <person name="Islam M.S."/>
            <person name="Emdad E.M."/>
            <person name="Islam M.M."/>
            <person name="Ahmed B."/>
            <person name="Halim A."/>
            <person name="Hossen Q.M.M."/>
            <person name="Hossain M.Z."/>
            <person name="Ahmed R."/>
            <person name="Khan M.M."/>
            <person name="Islam R."/>
            <person name="Rashid M.M."/>
            <person name="Khan S.A."/>
            <person name="Rahman M.S."/>
            <person name="Alam M."/>
            <person name="Yahiya A.S."/>
            <person name="Khan M.S."/>
            <person name="Azam M.S."/>
            <person name="Haque T."/>
            <person name="Lashkar M.Z.H."/>
            <person name="Akhand A.I."/>
            <person name="Morshed G."/>
            <person name="Roy S."/>
            <person name="Uddin K.S."/>
            <person name="Rabeya T."/>
            <person name="Hossain A.S."/>
            <person name="Chowdhury A."/>
            <person name="Snigdha A.R."/>
            <person name="Mortoza M.S."/>
            <person name="Matin S.A."/>
            <person name="Hoque S.M.E."/>
            <person name="Islam M.K."/>
            <person name="Roy D.K."/>
            <person name="Haider R."/>
            <person name="Moosa M.M."/>
            <person name="Elias S.M."/>
            <person name="Hasan A.M."/>
            <person name="Jahan S."/>
            <person name="Shafiuddin M."/>
            <person name="Mahmood N."/>
            <person name="Shommy N.S."/>
        </authorList>
    </citation>
    <scope>NUCLEOTIDE SEQUENCE [LARGE SCALE GENOMIC DNA]</scope>
    <source>
        <strain evidence="2">cv. O-4</strain>
    </source>
</reference>